<gene>
    <name evidence="2" type="ORF">QE380_003319</name>
</gene>
<feature type="domain" description="SMEK" evidence="1">
    <location>
        <begin position="8"/>
        <end position="103"/>
    </location>
</feature>
<accession>A0ABU0V0W6</accession>
<dbReference type="Proteomes" id="UP001233360">
    <property type="component" value="Unassembled WGS sequence"/>
</dbReference>
<evidence type="ECO:0000313" key="3">
    <source>
        <dbReference type="Proteomes" id="UP001233360"/>
    </source>
</evidence>
<dbReference type="EMBL" id="JAUTBK010000002">
    <property type="protein sequence ID" value="MDQ1210396.1"/>
    <property type="molecule type" value="Genomic_DNA"/>
</dbReference>
<reference evidence="2 3" key="1">
    <citation type="submission" date="2023-07" db="EMBL/GenBank/DDBJ databases">
        <title>Functional and genomic diversity of the sorghum phyllosphere microbiome.</title>
        <authorList>
            <person name="Shade A."/>
        </authorList>
    </citation>
    <scope>NUCLEOTIDE SEQUENCE [LARGE SCALE GENOMIC DNA]</scope>
    <source>
        <strain evidence="2 3">SORGH_AS_0887</strain>
    </source>
</reference>
<dbReference type="NCBIfam" id="NF033859">
    <property type="entry name" value="SMEK_N"/>
    <property type="match status" value="1"/>
</dbReference>
<keyword evidence="3" id="KW-1185">Reference proteome</keyword>
<sequence>MLNLDLQKIEKILSLVLLRVKNNTVAGFTDQAKNLEFLIQEIFNVCYGYHLVNTNTVKSNTGHFDLADESKQVKVQVTLNFNKAKLTKTLDGVELPSGTKVYLVGLESVSNSKDFNAYIKRLEEIKKISIEKIAANHLYQKIVSVADSTKIQYLLNALERHIDVKSLELFDDSLALQSILHLFKRDAVICHYSCEGSFSEQLKALSEIKSYIHRGSLENTMLSSNKPLSKFKDGAEKGYLENLDELLQDMIRAVRVGNKQGDDFFYYDQSEYIRLEETQQALINMLNENSFGMDFVLYKR</sequence>
<dbReference type="Pfam" id="PF21941">
    <property type="entry name" value="SMEK_N"/>
    <property type="match status" value="1"/>
</dbReference>
<dbReference type="InterPro" id="IPR047740">
    <property type="entry name" value="SMEK_dom"/>
</dbReference>
<comment type="caution">
    <text evidence="2">The sequence shown here is derived from an EMBL/GenBank/DDBJ whole genome shotgun (WGS) entry which is preliminary data.</text>
</comment>
<evidence type="ECO:0000313" key="2">
    <source>
        <dbReference type="EMBL" id="MDQ1210396.1"/>
    </source>
</evidence>
<protein>
    <recommendedName>
        <fullName evidence="1">SMEK domain-containing protein</fullName>
    </recommendedName>
</protein>
<proteinExistence type="predicted"/>
<dbReference type="RefSeq" id="WP_307005013.1">
    <property type="nucleotide sequence ID" value="NZ_JAUTBK010000002.1"/>
</dbReference>
<name>A0ABU0V0W6_ACIBI</name>
<organism evidence="2 3">
    <name type="scientific">Acinetobacter baylyi</name>
    <dbReference type="NCBI Taxonomy" id="202950"/>
    <lineage>
        <taxon>Bacteria</taxon>
        <taxon>Pseudomonadati</taxon>
        <taxon>Pseudomonadota</taxon>
        <taxon>Gammaproteobacteria</taxon>
        <taxon>Moraxellales</taxon>
        <taxon>Moraxellaceae</taxon>
        <taxon>Acinetobacter</taxon>
    </lineage>
</organism>
<evidence type="ECO:0000259" key="1">
    <source>
        <dbReference type="Pfam" id="PF21941"/>
    </source>
</evidence>